<name>A0A6J5YI63_9ZZZZ</name>
<proteinExistence type="predicted"/>
<sequence>MIAAPPLETGAVQDTVTCALPNTPATPVGGPGTVAGTTEPEALEDAPVPVVFVAFTVNV</sequence>
<feature type="region of interest" description="Disordered" evidence="1">
    <location>
        <begin position="22"/>
        <end position="41"/>
    </location>
</feature>
<reference evidence="2" key="1">
    <citation type="submission" date="2020-05" db="EMBL/GenBank/DDBJ databases">
        <authorList>
            <person name="Chiriac C."/>
            <person name="Salcher M."/>
            <person name="Ghai R."/>
            <person name="Kavagutti S V."/>
        </authorList>
    </citation>
    <scope>NUCLEOTIDE SEQUENCE</scope>
</reference>
<protein>
    <submittedName>
        <fullName evidence="2">Unannotated protein</fullName>
    </submittedName>
</protein>
<gene>
    <name evidence="2" type="ORF">UFOPK1392_02012</name>
</gene>
<organism evidence="2">
    <name type="scientific">freshwater metagenome</name>
    <dbReference type="NCBI Taxonomy" id="449393"/>
    <lineage>
        <taxon>unclassified sequences</taxon>
        <taxon>metagenomes</taxon>
        <taxon>ecological metagenomes</taxon>
    </lineage>
</organism>
<dbReference type="AlphaFoldDB" id="A0A6J5YI63"/>
<dbReference type="EMBL" id="CAEMXZ010000120">
    <property type="protein sequence ID" value="CAB4324247.1"/>
    <property type="molecule type" value="Genomic_DNA"/>
</dbReference>
<evidence type="ECO:0000256" key="1">
    <source>
        <dbReference type="SAM" id="MobiDB-lite"/>
    </source>
</evidence>
<feature type="compositionally biased region" description="Low complexity" evidence="1">
    <location>
        <begin position="23"/>
        <end position="41"/>
    </location>
</feature>
<accession>A0A6J5YI63</accession>
<evidence type="ECO:0000313" key="2">
    <source>
        <dbReference type="EMBL" id="CAB4324247.1"/>
    </source>
</evidence>